<dbReference type="PIRSF" id="PIRSF016184">
    <property type="entry name" value="PhzC_PhzF"/>
    <property type="match status" value="1"/>
</dbReference>
<evidence type="ECO:0008006" key="5">
    <source>
        <dbReference type="Google" id="ProtNLM"/>
    </source>
</evidence>
<evidence type="ECO:0000313" key="4">
    <source>
        <dbReference type="Proteomes" id="UP001234178"/>
    </source>
</evidence>
<keyword evidence="2" id="KW-0413">Isomerase</keyword>
<dbReference type="InterPro" id="IPR003719">
    <property type="entry name" value="Phenazine_PhzF-like"/>
</dbReference>
<sequence length="312" mass="34660">MEQSSVTVFVVDAFTNELFSGNPAAVCCLENDIPDTLKSKIAAEMNLSETAFATIDTDGSETFEKSTKFGLRWFTPSHEVDLCGHATLATAAVIFHKLGNKEKTIEFKTRSGILKAIQEGESSITLDFPINPPAPYEAENLPDIVRIVVGNLEIQEVQHSATTKKLLLRLADKYNRFVNSRRFASASGAVQEHAGMHRQDLESLSPSLQDLLAVEKSGVVKGVIVTLQTNDKENFDFYSRYFAPWVGIPEDPVTGSAHTVLAPYWQTVYNKHHFRARQCSKRGGDLNIEIVEQRVKLTGQVAHVLEGRIRIK</sequence>
<dbReference type="NCBIfam" id="TIGR00654">
    <property type="entry name" value="PhzF_family"/>
    <property type="match status" value="1"/>
</dbReference>
<comment type="similarity">
    <text evidence="1">Belongs to the PhzF family.</text>
</comment>
<keyword evidence="4" id="KW-1185">Reference proteome</keyword>
<reference evidence="3 4" key="1">
    <citation type="journal article" date="2023" name="Nucleic Acids Res.">
        <title>The hologenome of Daphnia magna reveals possible DNA methylation and microbiome-mediated evolution of the host genome.</title>
        <authorList>
            <person name="Chaturvedi A."/>
            <person name="Li X."/>
            <person name="Dhandapani V."/>
            <person name="Marshall H."/>
            <person name="Kissane S."/>
            <person name="Cuenca-Cambronero M."/>
            <person name="Asole G."/>
            <person name="Calvet F."/>
            <person name="Ruiz-Romero M."/>
            <person name="Marangio P."/>
            <person name="Guigo R."/>
            <person name="Rago D."/>
            <person name="Mirbahai L."/>
            <person name="Eastwood N."/>
            <person name="Colbourne J.K."/>
            <person name="Zhou J."/>
            <person name="Mallon E."/>
            <person name="Orsini L."/>
        </authorList>
    </citation>
    <scope>NUCLEOTIDE SEQUENCE [LARGE SCALE GENOMIC DNA]</scope>
    <source>
        <strain evidence="3">LRV0_1</strain>
    </source>
</reference>
<accession>A0ABQ9Z591</accession>
<dbReference type="Gene3D" id="3.10.310.10">
    <property type="entry name" value="Diaminopimelate Epimerase, Chain A, domain 1"/>
    <property type="match status" value="2"/>
</dbReference>
<dbReference type="PANTHER" id="PTHR13774:SF17">
    <property type="entry name" value="PHENAZINE BIOSYNTHESIS-LIKE DOMAIN-CONTAINING PROTEIN"/>
    <property type="match status" value="1"/>
</dbReference>
<evidence type="ECO:0000313" key="3">
    <source>
        <dbReference type="EMBL" id="KAK4008055.1"/>
    </source>
</evidence>
<organism evidence="3 4">
    <name type="scientific">Daphnia magna</name>
    <dbReference type="NCBI Taxonomy" id="35525"/>
    <lineage>
        <taxon>Eukaryota</taxon>
        <taxon>Metazoa</taxon>
        <taxon>Ecdysozoa</taxon>
        <taxon>Arthropoda</taxon>
        <taxon>Crustacea</taxon>
        <taxon>Branchiopoda</taxon>
        <taxon>Diplostraca</taxon>
        <taxon>Cladocera</taxon>
        <taxon>Anomopoda</taxon>
        <taxon>Daphniidae</taxon>
        <taxon>Daphnia</taxon>
    </lineage>
</organism>
<dbReference type="Pfam" id="PF02567">
    <property type="entry name" value="PhzC-PhzF"/>
    <property type="match status" value="1"/>
</dbReference>
<proteinExistence type="inferred from homology"/>
<dbReference type="Proteomes" id="UP001234178">
    <property type="component" value="Unassembled WGS sequence"/>
</dbReference>
<protein>
    <recommendedName>
        <fullName evidence="5">Phenazine biosynthesis-like domain-containing protein</fullName>
    </recommendedName>
</protein>
<dbReference type="PANTHER" id="PTHR13774">
    <property type="entry name" value="PHENAZINE BIOSYNTHESIS PROTEIN"/>
    <property type="match status" value="1"/>
</dbReference>
<evidence type="ECO:0000256" key="2">
    <source>
        <dbReference type="ARBA" id="ARBA00023235"/>
    </source>
</evidence>
<evidence type="ECO:0000256" key="1">
    <source>
        <dbReference type="ARBA" id="ARBA00008270"/>
    </source>
</evidence>
<dbReference type="EMBL" id="JAOYFB010000002">
    <property type="protein sequence ID" value="KAK4008055.1"/>
    <property type="molecule type" value="Genomic_DNA"/>
</dbReference>
<gene>
    <name evidence="3" type="ORF">OUZ56_013212</name>
</gene>
<comment type="caution">
    <text evidence="3">The sequence shown here is derived from an EMBL/GenBank/DDBJ whole genome shotgun (WGS) entry which is preliminary data.</text>
</comment>
<dbReference type="SUPFAM" id="SSF54506">
    <property type="entry name" value="Diaminopimelate epimerase-like"/>
    <property type="match status" value="1"/>
</dbReference>
<name>A0ABQ9Z591_9CRUS</name>